<organism evidence="1 2">
    <name type="scientific">Hyalomma asiaticum</name>
    <name type="common">Tick</name>
    <dbReference type="NCBI Taxonomy" id="266040"/>
    <lineage>
        <taxon>Eukaryota</taxon>
        <taxon>Metazoa</taxon>
        <taxon>Ecdysozoa</taxon>
        <taxon>Arthropoda</taxon>
        <taxon>Chelicerata</taxon>
        <taxon>Arachnida</taxon>
        <taxon>Acari</taxon>
        <taxon>Parasitiformes</taxon>
        <taxon>Ixodida</taxon>
        <taxon>Ixodoidea</taxon>
        <taxon>Ixodidae</taxon>
        <taxon>Hyalomminae</taxon>
        <taxon>Hyalomma</taxon>
    </lineage>
</organism>
<evidence type="ECO:0000313" key="1">
    <source>
        <dbReference type="EMBL" id="KAH6923528.1"/>
    </source>
</evidence>
<proteinExistence type="predicted"/>
<keyword evidence="2" id="KW-1185">Reference proteome</keyword>
<accession>A0ACB7RM20</accession>
<gene>
    <name evidence="1" type="ORF">HPB50_002150</name>
</gene>
<dbReference type="EMBL" id="CM023488">
    <property type="protein sequence ID" value="KAH6923528.1"/>
    <property type="molecule type" value="Genomic_DNA"/>
</dbReference>
<reference evidence="1" key="1">
    <citation type="submission" date="2020-05" db="EMBL/GenBank/DDBJ databases">
        <title>Large-scale comparative analyses of tick genomes elucidate their genetic diversity and vector capacities.</title>
        <authorList>
            <person name="Jia N."/>
            <person name="Wang J."/>
            <person name="Shi W."/>
            <person name="Du L."/>
            <person name="Sun Y."/>
            <person name="Zhan W."/>
            <person name="Jiang J."/>
            <person name="Wang Q."/>
            <person name="Zhang B."/>
            <person name="Ji P."/>
            <person name="Sakyi L.B."/>
            <person name="Cui X."/>
            <person name="Yuan T."/>
            <person name="Jiang B."/>
            <person name="Yang W."/>
            <person name="Lam T.T.-Y."/>
            <person name="Chang Q."/>
            <person name="Ding S."/>
            <person name="Wang X."/>
            <person name="Zhu J."/>
            <person name="Ruan X."/>
            <person name="Zhao L."/>
            <person name="Wei J."/>
            <person name="Que T."/>
            <person name="Du C."/>
            <person name="Cheng J."/>
            <person name="Dai P."/>
            <person name="Han X."/>
            <person name="Huang E."/>
            <person name="Gao Y."/>
            <person name="Liu J."/>
            <person name="Shao H."/>
            <person name="Ye R."/>
            <person name="Li L."/>
            <person name="Wei W."/>
            <person name="Wang X."/>
            <person name="Wang C."/>
            <person name="Yang T."/>
            <person name="Huo Q."/>
            <person name="Li W."/>
            <person name="Guo W."/>
            <person name="Chen H."/>
            <person name="Zhou L."/>
            <person name="Ni X."/>
            <person name="Tian J."/>
            <person name="Zhou Y."/>
            <person name="Sheng Y."/>
            <person name="Liu T."/>
            <person name="Pan Y."/>
            <person name="Xia L."/>
            <person name="Li J."/>
            <person name="Zhao F."/>
            <person name="Cao W."/>
        </authorList>
    </citation>
    <scope>NUCLEOTIDE SEQUENCE</scope>
    <source>
        <strain evidence="1">Hyas-2018</strain>
    </source>
</reference>
<dbReference type="Proteomes" id="UP000821845">
    <property type="component" value="Chromosome 8"/>
</dbReference>
<name>A0ACB7RM20_HYAAI</name>
<comment type="caution">
    <text evidence="1">The sequence shown here is derived from an EMBL/GenBank/DDBJ whole genome shotgun (WGS) entry which is preliminary data.</text>
</comment>
<evidence type="ECO:0000313" key="2">
    <source>
        <dbReference type="Proteomes" id="UP000821845"/>
    </source>
</evidence>
<protein>
    <submittedName>
        <fullName evidence="1">Uncharacterized protein</fullName>
    </submittedName>
</protein>
<sequence>MVTASWWQVKPSTIKKCFEKAGFIRDRCTDAPADDGDDQPVSADEVWSDLINNHVVSESDTFEAFSEDIDADVDVCEKASTDEDIVAAVRGDKDEAALESVPVEDSDDIPDVSCKEALEYLTKLKGFCAANKLTDEALQRLCAVEDEVIAKAISKQRQSKITAFFRPQGE</sequence>